<evidence type="ECO:0000256" key="1">
    <source>
        <dbReference type="SAM" id="MobiDB-lite"/>
    </source>
</evidence>
<feature type="compositionally biased region" description="Low complexity" evidence="1">
    <location>
        <begin position="1"/>
        <end position="26"/>
    </location>
</feature>
<name>A0A225V0G6_9STRA</name>
<comment type="caution">
    <text evidence="2">The sequence shown here is derived from an EMBL/GenBank/DDBJ whole genome shotgun (WGS) entry which is preliminary data.</text>
</comment>
<evidence type="ECO:0000313" key="2">
    <source>
        <dbReference type="EMBL" id="OWY97919.1"/>
    </source>
</evidence>
<proteinExistence type="predicted"/>
<dbReference type="OrthoDB" id="138654at2759"/>
<dbReference type="EMBL" id="NBNE01009936">
    <property type="protein sequence ID" value="OWY97919.1"/>
    <property type="molecule type" value="Genomic_DNA"/>
</dbReference>
<gene>
    <name evidence="2" type="ORF">PHMEG_00031436</name>
</gene>
<evidence type="ECO:0000313" key="3">
    <source>
        <dbReference type="Proteomes" id="UP000198211"/>
    </source>
</evidence>
<organism evidence="2 3">
    <name type="scientific">Phytophthora megakarya</name>
    <dbReference type="NCBI Taxonomy" id="4795"/>
    <lineage>
        <taxon>Eukaryota</taxon>
        <taxon>Sar</taxon>
        <taxon>Stramenopiles</taxon>
        <taxon>Oomycota</taxon>
        <taxon>Peronosporomycetes</taxon>
        <taxon>Peronosporales</taxon>
        <taxon>Peronosporaceae</taxon>
        <taxon>Phytophthora</taxon>
    </lineage>
</organism>
<dbReference type="Proteomes" id="UP000198211">
    <property type="component" value="Unassembled WGS sequence"/>
</dbReference>
<sequence>GRTPSASATPTPSSFSSARSSGTSAAMNRRGLNGQPWYTPTSCRTASVAPSTATYHSMSWWTDPNAFRRSYQTWYSLRCMRRVWSRSVVATKLCSWQPLDARKPFCAIGSSAFPSWYADSRRASRPL</sequence>
<reference evidence="3" key="1">
    <citation type="submission" date="2017-03" db="EMBL/GenBank/DDBJ databases">
        <title>Phytopthora megakarya and P. palmivora, two closely related causual agents of cacao black pod achieved similar genome size and gene model numbers by different mechanisms.</title>
        <authorList>
            <person name="Ali S."/>
            <person name="Shao J."/>
            <person name="Larry D.J."/>
            <person name="Kronmiller B."/>
            <person name="Shen D."/>
            <person name="Strem M.D."/>
            <person name="Melnick R.L."/>
            <person name="Guiltinan M.J."/>
            <person name="Tyler B.M."/>
            <person name="Meinhardt L.W."/>
            <person name="Bailey B.A."/>
        </authorList>
    </citation>
    <scope>NUCLEOTIDE SEQUENCE [LARGE SCALE GENOMIC DNA]</scope>
    <source>
        <strain evidence="3">zdho120</strain>
    </source>
</reference>
<accession>A0A225V0G6</accession>
<feature type="region of interest" description="Disordered" evidence="1">
    <location>
        <begin position="1"/>
        <end position="38"/>
    </location>
</feature>
<feature type="non-terminal residue" evidence="2">
    <location>
        <position position="1"/>
    </location>
</feature>
<dbReference type="AlphaFoldDB" id="A0A225V0G6"/>
<protein>
    <submittedName>
        <fullName evidence="2">Uncharacterized protein</fullName>
    </submittedName>
</protein>
<keyword evidence="3" id="KW-1185">Reference proteome</keyword>